<evidence type="ECO:0000256" key="3">
    <source>
        <dbReference type="ARBA" id="ARBA00022729"/>
    </source>
</evidence>
<evidence type="ECO:0000256" key="1">
    <source>
        <dbReference type="ARBA" id="ARBA00004196"/>
    </source>
</evidence>
<keyword evidence="3" id="KW-0732">Signal</keyword>
<dbReference type="PROSITE" id="PS01039">
    <property type="entry name" value="SBP_BACTERIAL_3"/>
    <property type="match status" value="1"/>
</dbReference>
<protein>
    <submittedName>
        <fullName evidence="6">ABC transporter substrate-binding protein</fullName>
    </submittedName>
</protein>
<sequence>MIKLKKFMSIILVVTMASVLLVGCGQKKAKLNSLQAVKESGKLTVGLDDSYPPMEFRDSKNKLVGFDVDLGDAVGKKLGVKTEYTSTDFNGILLALGSSKFNVIISAMSITDKRKKSIDFSDAYVMGGQVAAIKQGNTTIKSLADLKGKVVSCQLGSTGDTAATAMKGLKEVKRYDKITEAFQELTSGRVDAVIMDAQVGGYYVAKKAGQYQVLTEKISEEPIGIGFKKEDKELKVAVQKALDELKADGTLSKLSQKWFGFDAYKK</sequence>
<dbReference type="SMART" id="SM00062">
    <property type="entry name" value="PBPb"/>
    <property type="match status" value="1"/>
</dbReference>
<dbReference type="PANTHER" id="PTHR35936:SF34">
    <property type="entry name" value="ABC TRANSPORTER EXTRACELLULAR-BINDING PROTEIN YCKB-RELATED"/>
    <property type="match status" value="1"/>
</dbReference>
<dbReference type="PANTHER" id="PTHR35936">
    <property type="entry name" value="MEMBRANE-BOUND LYTIC MUREIN TRANSGLYCOSYLASE F"/>
    <property type="match status" value="1"/>
</dbReference>
<gene>
    <name evidence="6" type="ORF">KPL37_09395</name>
</gene>
<evidence type="ECO:0000313" key="6">
    <source>
        <dbReference type="EMBL" id="MBU3159965.1"/>
    </source>
</evidence>
<organism evidence="6 7">
    <name type="scientific">Clostridium frigoris</name>
    <dbReference type="NCBI Taxonomy" id="205327"/>
    <lineage>
        <taxon>Bacteria</taxon>
        <taxon>Bacillati</taxon>
        <taxon>Bacillota</taxon>
        <taxon>Clostridia</taxon>
        <taxon>Eubacteriales</taxon>
        <taxon>Clostridiaceae</taxon>
        <taxon>Clostridium</taxon>
    </lineage>
</organism>
<accession>A0ABS6BSR3</accession>
<evidence type="ECO:0000313" key="7">
    <source>
        <dbReference type="Proteomes" id="UP000776252"/>
    </source>
</evidence>
<dbReference type="CDD" id="cd13530">
    <property type="entry name" value="PBP2_peptides_like"/>
    <property type="match status" value="1"/>
</dbReference>
<comment type="caution">
    <text evidence="6">The sequence shown here is derived from an EMBL/GenBank/DDBJ whole genome shotgun (WGS) entry which is preliminary data.</text>
</comment>
<evidence type="ECO:0000256" key="4">
    <source>
        <dbReference type="RuleBase" id="RU003744"/>
    </source>
</evidence>
<dbReference type="PROSITE" id="PS51257">
    <property type="entry name" value="PROKAR_LIPOPROTEIN"/>
    <property type="match status" value="1"/>
</dbReference>
<name>A0ABS6BSR3_9CLOT</name>
<comment type="similarity">
    <text evidence="2 4">Belongs to the bacterial solute-binding protein 3 family.</text>
</comment>
<feature type="domain" description="Solute-binding protein family 3/N-terminal" evidence="5">
    <location>
        <begin position="42"/>
        <end position="262"/>
    </location>
</feature>
<reference evidence="6 7" key="1">
    <citation type="submission" date="2021-06" db="EMBL/GenBank/DDBJ databases">
        <title>Clostridia strains as spoilage organisms.</title>
        <authorList>
            <person name="Wambui J."/>
            <person name="Stephan R."/>
            <person name="Stevens M.J.A."/>
        </authorList>
    </citation>
    <scope>NUCLEOTIDE SEQUENCE [LARGE SCALE GENOMIC DNA]</scope>
    <source>
        <strain evidence="6 7">DSM 14204</strain>
    </source>
</reference>
<dbReference type="InterPro" id="IPR018313">
    <property type="entry name" value="SBP_3_CS"/>
</dbReference>
<dbReference type="EMBL" id="JAHLDV010000017">
    <property type="protein sequence ID" value="MBU3159965.1"/>
    <property type="molecule type" value="Genomic_DNA"/>
</dbReference>
<dbReference type="Pfam" id="PF00497">
    <property type="entry name" value="SBP_bac_3"/>
    <property type="match status" value="1"/>
</dbReference>
<comment type="subcellular location">
    <subcellularLocation>
        <location evidence="1">Cell envelope</location>
    </subcellularLocation>
</comment>
<evidence type="ECO:0000256" key="2">
    <source>
        <dbReference type="ARBA" id="ARBA00010333"/>
    </source>
</evidence>
<evidence type="ECO:0000259" key="5">
    <source>
        <dbReference type="SMART" id="SM00062"/>
    </source>
</evidence>
<proteinExistence type="inferred from homology"/>
<dbReference type="Proteomes" id="UP000776252">
    <property type="component" value="Unassembled WGS sequence"/>
</dbReference>
<dbReference type="RefSeq" id="WP_216148491.1">
    <property type="nucleotide sequence ID" value="NZ_JAHLDV010000017.1"/>
</dbReference>
<keyword evidence="7" id="KW-1185">Reference proteome</keyword>
<dbReference type="InterPro" id="IPR001638">
    <property type="entry name" value="Solute-binding_3/MltF_N"/>
</dbReference>